<reference evidence="2" key="1">
    <citation type="submission" date="2014-11" db="EMBL/GenBank/DDBJ databases">
        <authorList>
            <person name="Otto D Thomas"/>
            <person name="Naeem Raeece"/>
        </authorList>
    </citation>
    <scope>NUCLEOTIDE SEQUENCE</scope>
</reference>
<organism evidence="2">
    <name type="scientific">Chromera velia CCMP2878</name>
    <dbReference type="NCBI Taxonomy" id="1169474"/>
    <lineage>
        <taxon>Eukaryota</taxon>
        <taxon>Sar</taxon>
        <taxon>Alveolata</taxon>
        <taxon>Colpodellida</taxon>
        <taxon>Chromeraceae</taxon>
        <taxon>Chromera</taxon>
    </lineage>
</organism>
<dbReference type="PhylomeDB" id="A0A0G4HFH7"/>
<proteinExistence type="predicted"/>
<sequence>MYTTAHSLSEATIQESVSWAPPSNRDKAPVPSQPTQDLEELGIQKLRERMMPSKSSPGLEVRTIRFHGTADGAVRPRGRLSIDPSTEGYRWPQKRNVFLPFQLKCRMKEVGKVSYYFGKGCRKNEDFRPENTYTGMPVLCIALSTDDDPSRWLWFLKDGKAVNKRKQVRVLAKDMQQGLQALLQHLLKLYDEMLELKEKAPFPLEPFDVLETHRPKSCQAKETNPPHVTERISRLRWDVLLDKVPGPKINCRPADCSSSAWDEEWRVPLSSEWVKIQFKTTRWCSKTKRIGSAFADSYHKVEGKNSFYSNSCWDFLALAPPLHGRRGTQFPDPKNLVRTVTEGPLHVSTFYLIPMGVFQKRFRHGPKTHTVHMGDFPGLPCTPRTMEVFAEFRLDLLDPNCGEQLLEILRKGRDYEGRPCECSSARND</sequence>
<accession>A0A0G4HFH7</accession>
<evidence type="ECO:0000256" key="1">
    <source>
        <dbReference type="SAM" id="MobiDB-lite"/>
    </source>
</evidence>
<protein>
    <submittedName>
        <fullName evidence="2">Uncharacterized protein</fullName>
    </submittedName>
</protein>
<dbReference type="EMBL" id="CDMZ01002538">
    <property type="protein sequence ID" value="CEM42820.1"/>
    <property type="molecule type" value="Genomic_DNA"/>
</dbReference>
<dbReference type="VEuPathDB" id="CryptoDB:Cvel_27054"/>
<name>A0A0G4HFH7_9ALVE</name>
<evidence type="ECO:0000313" key="2">
    <source>
        <dbReference type="EMBL" id="CEM42820.1"/>
    </source>
</evidence>
<feature type="compositionally biased region" description="Polar residues" evidence="1">
    <location>
        <begin position="1"/>
        <end position="17"/>
    </location>
</feature>
<dbReference type="AlphaFoldDB" id="A0A0G4HFH7"/>
<feature type="region of interest" description="Disordered" evidence="1">
    <location>
        <begin position="1"/>
        <end position="37"/>
    </location>
</feature>
<gene>
    <name evidence="2" type="ORF">Cvel_27054</name>
</gene>